<dbReference type="SUPFAM" id="SSF50370">
    <property type="entry name" value="Ricin B-like lectins"/>
    <property type="match status" value="1"/>
</dbReference>
<dbReference type="RefSeq" id="WP_259625924.1">
    <property type="nucleotide sequence ID" value="NZ_JANYMP010000013.1"/>
</dbReference>
<comment type="caution">
    <text evidence="2">The sequence shown here is derived from an EMBL/GenBank/DDBJ whole genome shotgun (WGS) entry which is preliminary data.</text>
</comment>
<feature type="domain" description="Ricin B lectin" evidence="1">
    <location>
        <begin position="88"/>
        <end position="156"/>
    </location>
</feature>
<sequence length="176" mass="19265">MPLTRYAGFSQGSVGTVVTPGHPGRDTEEDKMRKTITTGALVLAAMASATTANAAEDAAIDRYHNVATGRVLDDSEFGLRVMPDYHNDHQAWFVQAWGDGSVQIRNKATGNCLDDSFEAGLRSFPCNELAYQDWYGTVWGDNTVTLVNKTTGRAVDDSVEFGLRAFDRNDGPAQRW</sequence>
<name>A0A9X3A3S6_9PSEU</name>
<dbReference type="AlphaFoldDB" id="A0A9X3A3S6"/>
<evidence type="ECO:0000259" key="1">
    <source>
        <dbReference type="Pfam" id="PF14200"/>
    </source>
</evidence>
<dbReference type="EMBL" id="JANYMP010000013">
    <property type="protein sequence ID" value="MCS7480433.1"/>
    <property type="molecule type" value="Genomic_DNA"/>
</dbReference>
<evidence type="ECO:0000313" key="2">
    <source>
        <dbReference type="EMBL" id="MCS7480433.1"/>
    </source>
</evidence>
<dbReference type="PROSITE" id="PS50231">
    <property type="entry name" value="RICIN_B_LECTIN"/>
    <property type="match status" value="1"/>
</dbReference>
<dbReference type="CDD" id="cd23415">
    <property type="entry name" value="beta-trefoil_Ricin_AH"/>
    <property type="match status" value="1"/>
</dbReference>
<dbReference type="InterPro" id="IPR000772">
    <property type="entry name" value="Ricin_B_lectin"/>
</dbReference>
<accession>A0A9X3A3S6</accession>
<dbReference type="Pfam" id="PF14200">
    <property type="entry name" value="RicinB_lectin_2"/>
    <property type="match status" value="1"/>
</dbReference>
<keyword evidence="3" id="KW-1185">Reference proteome</keyword>
<evidence type="ECO:0000313" key="3">
    <source>
        <dbReference type="Proteomes" id="UP001141259"/>
    </source>
</evidence>
<proteinExistence type="predicted"/>
<gene>
    <name evidence="2" type="ORF">NZH93_26560</name>
</gene>
<dbReference type="Proteomes" id="UP001141259">
    <property type="component" value="Unassembled WGS sequence"/>
</dbReference>
<dbReference type="Gene3D" id="2.80.10.50">
    <property type="match status" value="1"/>
</dbReference>
<reference evidence="2" key="1">
    <citation type="submission" date="2022-08" db="EMBL/GenBank/DDBJ databases">
        <authorList>
            <person name="Tistechok S."/>
            <person name="Samborskyy M."/>
            <person name="Roman I."/>
        </authorList>
    </citation>
    <scope>NUCLEOTIDE SEQUENCE</scope>
    <source>
        <strain evidence="2">DSM 103496</strain>
    </source>
</reference>
<organism evidence="2 3">
    <name type="scientific">Umezawaea endophytica</name>
    <dbReference type="NCBI Taxonomy" id="1654476"/>
    <lineage>
        <taxon>Bacteria</taxon>
        <taxon>Bacillati</taxon>
        <taxon>Actinomycetota</taxon>
        <taxon>Actinomycetes</taxon>
        <taxon>Pseudonocardiales</taxon>
        <taxon>Pseudonocardiaceae</taxon>
        <taxon>Umezawaea</taxon>
    </lineage>
</organism>
<protein>
    <submittedName>
        <fullName evidence="2">RICIN domain-containing protein</fullName>
    </submittedName>
</protein>
<dbReference type="InterPro" id="IPR035992">
    <property type="entry name" value="Ricin_B-like_lectins"/>
</dbReference>